<organism evidence="6 7">
    <name type="scientific">Gigaspora margarita</name>
    <dbReference type="NCBI Taxonomy" id="4874"/>
    <lineage>
        <taxon>Eukaryota</taxon>
        <taxon>Fungi</taxon>
        <taxon>Fungi incertae sedis</taxon>
        <taxon>Mucoromycota</taxon>
        <taxon>Glomeromycotina</taxon>
        <taxon>Glomeromycetes</taxon>
        <taxon>Diversisporales</taxon>
        <taxon>Gigasporaceae</taxon>
        <taxon>Gigaspora</taxon>
    </lineage>
</organism>
<dbReference type="EMBL" id="WTPW01001588">
    <property type="protein sequence ID" value="KAF0427533.1"/>
    <property type="molecule type" value="Genomic_DNA"/>
</dbReference>
<dbReference type="Pfam" id="PF02518">
    <property type="entry name" value="HATPase_c"/>
    <property type="match status" value="1"/>
</dbReference>
<dbReference type="SUPFAM" id="SSF55874">
    <property type="entry name" value="ATPase domain of HSP90 chaperone/DNA topoisomerase II/histidine kinase"/>
    <property type="match status" value="1"/>
</dbReference>
<feature type="domain" description="Histidine kinase/HSP90-like ATPase" evidence="5">
    <location>
        <begin position="13"/>
        <end position="56"/>
    </location>
</feature>
<name>A0A8H3X8G7_GIGMA</name>
<dbReference type="InterPro" id="IPR036890">
    <property type="entry name" value="HATPase_C_sf"/>
</dbReference>
<evidence type="ECO:0000256" key="1">
    <source>
        <dbReference type="ARBA" id="ARBA00000085"/>
    </source>
</evidence>
<accession>A0A8H3X8G7</accession>
<sequence length="163" mass="18736">MNPDCIEFAWKSFSQCDRSTGLGLSICKNLVEINEGEINVESELGKGSKFWFTWNVEPLSINSSLLNAQFDQMSCVLPQVIKQKRILIIHPVEDARNAMLKYFKMIKEVDAIETFNKKKNKELNNQSTYDIAFISLYENNEEEVMKVISELRGLTMNNDSISK</sequence>
<protein>
    <recommendedName>
        <fullName evidence="2">histidine kinase</fullName>
        <ecNumber evidence="2">2.7.13.3</ecNumber>
    </recommendedName>
</protein>
<evidence type="ECO:0000259" key="5">
    <source>
        <dbReference type="Pfam" id="PF02518"/>
    </source>
</evidence>
<dbReference type="AlphaFoldDB" id="A0A8H3X8G7"/>
<keyword evidence="4 6" id="KW-0418">Kinase</keyword>
<keyword evidence="3" id="KW-0808">Transferase</keyword>
<dbReference type="PANTHER" id="PTHR43047">
    <property type="entry name" value="TWO-COMPONENT HISTIDINE PROTEIN KINASE"/>
    <property type="match status" value="1"/>
</dbReference>
<proteinExistence type="predicted"/>
<keyword evidence="7" id="KW-1185">Reference proteome</keyword>
<evidence type="ECO:0000256" key="4">
    <source>
        <dbReference type="ARBA" id="ARBA00022777"/>
    </source>
</evidence>
<dbReference type="OrthoDB" id="2420565at2759"/>
<dbReference type="GO" id="GO:0005886">
    <property type="term" value="C:plasma membrane"/>
    <property type="evidence" value="ECO:0007669"/>
    <property type="project" value="TreeGrafter"/>
</dbReference>
<evidence type="ECO:0000256" key="2">
    <source>
        <dbReference type="ARBA" id="ARBA00012438"/>
    </source>
</evidence>
<dbReference type="GO" id="GO:0000155">
    <property type="term" value="F:phosphorelay sensor kinase activity"/>
    <property type="evidence" value="ECO:0007669"/>
    <property type="project" value="TreeGrafter"/>
</dbReference>
<evidence type="ECO:0000313" key="7">
    <source>
        <dbReference type="Proteomes" id="UP000439903"/>
    </source>
</evidence>
<comment type="caution">
    <text evidence="6">The sequence shown here is derived from an EMBL/GenBank/DDBJ whole genome shotgun (WGS) entry which is preliminary data.</text>
</comment>
<comment type="catalytic activity">
    <reaction evidence="1">
        <text>ATP + protein L-histidine = ADP + protein N-phospho-L-histidine.</text>
        <dbReference type="EC" id="2.7.13.3"/>
    </reaction>
</comment>
<reference evidence="6 7" key="1">
    <citation type="journal article" date="2019" name="Environ. Microbiol.">
        <title>At the nexus of three kingdoms: the genome of the mycorrhizal fungus Gigaspora margarita provides insights into plant, endobacterial and fungal interactions.</title>
        <authorList>
            <person name="Venice F."/>
            <person name="Ghignone S."/>
            <person name="Salvioli di Fossalunga A."/>
            <person name="Amselem J."/>
            <person name="Novero M."/>
            <person name="Xianan X."/>
            <person name="Sedzielewska Toro K."/>
            <person name="Morin E."/>
            <person name="Lipzen A."/>
            <person name="Grigoriev I.V."/>
            <person name="Henrissat B."/>
            <person name="Martin F.M."/>
            <person name="Bonfante P."/>
        </authorList>
    </citation>
    <scope>NUCLEOTIDE SEQUENCE [LARGE SCALE GENOMIC DNA]</scope>
    <source>
        <strain evidence="6 7">BEG34</strain>
    </source>
</reference>
<evidence type="ECO:0000256" key="3">
    <source>
        <dbReference type="ARBA" id="ARBA00022679"/>
    </source>
</evidence>
<dbReference type="Gene3D" id="3.30.565.10">
    <property type="entry name" value="Histidine kinase-like ATPase, C-terminal domain"/>
    <property type="match status" value="1"/>
</dbReference>
<gene>
    <name evidence="6" type="ORF">F8M41_006014</name>
</gene>
<dbReference type="GO" id="GO:0009927">
    <property type="term" value="F:histidine phosphotransfer kinase activity"/>
    <property type="evidence" value="ECO:0007669"/>
    <property type="project" value="TreeGrafter"/>
</dbReference>
<evidence type="ECO:0000313" key="6">
    <source>
        <dbReference type="EMBL" id="KAF0427533.1"/>
    </source>
</evidence>
<dbReference type="EC" id="2.7.13.3" evidence="2"/>
<dbReference type="InterPro" id="IPR003594">
    <property type="entry name" value="HATPase_dom"/>
</dbReference>
<dbReference type="Proteomes" id="UP000439903">
    <property type="component" value="Unassembled WGS sequence"/>
</dbReference>
<dbReference type="PANTHER" id="PTHR43047:SF72">
    <property type="entry name" value="OSMOSENSING HISTIDINE PROTEIN KINASE SLN1"/>
    <property type="match status" value="1"/>
</dbReference>